<protein>
    <submittedName>
        <fullName evidence="2">Polysaccharide lyase</fullName>
    </submittedName>
</protein>
<name>A0ABS6XD42_9BACT</name>
<feature type="region of interest" description="Disordered" evidence="1">
    <location>
        <begin position="201"/>
        <end position="224"/>
    </location>
</feature>
<keyword evidence="2" id="KW-0456">Lyase</keyword>
<dbReference type="RefSeq" id="WP_199109629.1">
    <property type="nucleotide sequence ID" value="NZ_JAHWXQ010000002.1"/>
</dbReference>
<evidence type="ECO:0000313" key="3">
    <source>
        <dbReference type="Proteomes" id="UP000774935"/>
    </source>
</evidence>
<dbReference type="Pfam" id="PF14099">
    <property type="entry name" value="Polysacc_lyase"/>
    <property type="match status" value="1"/>
</dbReference>
<gene>
    <name evidence="2" type="ORF">KYK27_08620</name>
</gene>
<dbReference type="Gene3D" id="2.60.120.200">
    <property type="match status" value="1"/>
</dbReference>
<dbReference type="Proteomes" id="UP000774935">
    <property type="component" value="Unassembled WGS sequence"/>
</dbReference>
<evidence type="ECO:0000256" key="1">
    <source>
        <dbReference type="SAM" id="MobiDB-lite"/>
    </source>
</evidence>
<dbReference type="GO" id="GO:0016829">
    <property type="term" value="F:lyase activity"/>
    <property type="evidence" value="ECO:0007669"/>
    <property type="project" value="UniProtKB-KW"/>
</dbReference>
<proteinExistence type="predicted"/>
<reference evidence="2 3" key="1">
    <citation type="submission" date="2021-07" db="EMBL/GenBank/DDBJ databases">
        <authorList>
            <person name="Kim M.K."/>
        </authorList>
    </citation>
    <scope>NUCLEOTIDE SEQUENCE [LARGE SCALE GENOMIC DNA]</scope>
    <source>
        <strain evidence="2 3">HLY7-15</strain>
    </source>
</reference>
<evidence type="ECO:0000313" key="2">
    <source>
        <dbReference type="EMBL" id="MBW3365105.1"/>
    </source>
</evidence>
<dbReference type="InterPro" id="IPR025975">
    <property type="entry name" value="Polysacc_lyase"/>
</dbReference>
<keyword evidence="3" id="KW-1185">Reference proteome</keyword>
<organism evidence="2 3">
    <name type="scientific">Pontibacter populi</name>
    <dbReference type="NCBI Taxonomy" id="890055"/>
    <lineage>
        <taxon>Bacteria</taxon>
        <taxon>Pseudomonadati</taxon>
        <taxon>Bacteroidota</taxon>
        <taxon>Cytophagia</taxon>
        <taxon>Cytophagales</taxon>
        <taxon>Hymenobacteraceae</taxon>
        <taxon>Pontibacter</taxon>
    </lineage>
</organism>
<dbReference type="EMBL" id="JAHWXQ010000002">
    <property type="protein sequence ID" value="MBW3365105.1"/>
    <property type="molecule type" value="Genomic_DNA"/>
</dbReference>
<comment type="caution">
    <text evidence="2">The sequence shown here is derived from an EMBL/GenBank/DDBJ whole genome shotgun (WGS) entry which is preliminary data.</text>
</comment>
<feature type="compositionally biased region" description="Polar residues" evidence="1">
    <location>
        <begin position="201"/>
        <end position="212"/>
    </location>
</feature>
<accession>A0ABS6XD42</accession>
<sequence length="224" mass="25965">MQTSTDYGFKLVENPVHHGTRAGRFELRDSDPMIHRGTRSELFVIDRITSKERWYSFAALFPSEGYANDASNELISQWHQSGSPPISLRISNGRFYLRVLHHSDDSAWERIDIAPVTKDVWHEFVFHIIHSDGKDALIEVWHNGRQLITYRGRNQFKEKEMPYWKVGIYKAKWNKSKTDTSLRIYYIDDIKVGDEYADLSDMTSSSPNSHNLVTGEGIKTDTKP</sequence>